<dbReference type="HOGENOM" id="CLU_1328501_0_0_1"/>
<evidence type="ECO:0000313" key="1">
    <source>
        <dbReference type="EnsemblProtists" id="EOD39900"/>
    </source>
</evidence>
<dbReference type="AlphaFoldDB" id="A0A0D3KVW5"/>
<sequence>MGKGGPKKAKQKTAAPVAAASSSAAGGAFRSRAVGAVLLAAFAIGLQALLSSNAPSAEVPPPGAALAPVAAPRGPPPACPADWPACPRTAGVDWAAADAAEAESDLSPAALSEGLHGCNATALLSPQRVPGMHAICILPPPAGEERAAATLVVYDSMRRAEGGREGGRVVSLLLPARLSDASHVAAAVLRRLGGGSGWESIGSFLLV</sequence>
<dbReference type="RefSeq" id="XP_005792329.1">
    <property type="nucleotide sequence ID" value="XM_005792272.1"/>
</dbReference>
<protein>
    <submittedName>
        <fullName evidence="1">Uncharacterized protein</fullName>
    </submittedName>
</protein>
<dbReference type="KEGG" id="ehx:EMIHUDRAFT_260345"/>
<name>A0A0D3KVW5_EMIH1</name>
<proteinExistence type="predicted"/>
<dbReference type="PaxDb" id="2903-EOD39900"/>
<organism evidence="1 2">
    <name type="scientific">Emiliania huxleyi (strain CCMP1516)</name>
    <dbReference type="NCBI Taxonomy" id="280463"/>
    <lineage>
        <taxon>Eukaryota</taxon>
        <taxon>Haptista</taxon>
        <taxon>Haptophyta</taxon>
        <taxon>Prymnesiophyceae</taxon>
        <taxon>Isochrysidales</taxon>
        <taxon>Noelaerhabdaceae</taxon>
        <taxon>Emiliania</taxon>
    </lineage>
</organism>
<dbReference type="Proteomes" id="UP000013827">
    <property type="component" value="Unassembled WGS sequence"/>
</dbReference>
<accession>A0A0D3KVW5</accession>
<dbReference type="GeneID" id="17285172"/>
<keyword evidence="2" id="KW-1185">Reference proteome</keyword>
<reference evidence="1" key="2">
    <citation type="submission" date="2024-10" db="UniProtKB">
        <authorList>
            <consortium name="EnsemblProtists"/>
        </authorList>
    </citation>
    <scope>IDENTIFICATION</scope>
</reference>
<evidence type="ECO:0000313" key="2">
    <source>
        <dbReference type="Proteomes" id="UP000013827"/>
    </source>
</evidence>
<reference evidence="2" key="1">
    <citation type="journal article" date="2013" name="Nature">
        <title>Pan genome of the phytoplankton Emiliania underpins its global distribution.</title>
        <authorList>
            <person name="Read B.A."/>
            <person name="Kegel J."/>
            <person name="Klute M.J."/>
            <person name="Kuo A."/>
            <person name="Lefebvre S.C."/>
            <person name="Maumus F."/>
            <person name="Mayer C."/>
            <person name="Miller J."/>
            <person name="Monier A."/>
            <person name="Salamov A."/>
            <person name="Young J."/>
            <person name="Aguilar M."/>
            <person name="Claverie J.M."/>
            <person name="Frickenhaus S."/>
            <person name="Gonzalez K."/>
            <person name="Herman E.K."/>
            <person name="Lin Y.C."/>
            <person name="Napier J."/>
            <person name="Ogata H."/>
            <person name="Sarno A.F."/>
            <person name="Shmutz J."/>
            <person name="Schroeder D."/>
            <person name="de Vargas C."/>
            <person name="Verret F."/>
            <person name="von Dassow P."/>
            <person name="Valentin K."/>
            <person name="Van de Peer Y."/>
            <person name="Wheeler G."/>
            <person name="Dacks J.B."/>
            <person name="Delwiche C.F."/>
            <person name="Dyhrman S.T."/>
            <person name="Glockner G."/>
            <person name="John U."/>
            <person name="Richards T."/>
            <person name="Worden A.Z."/>
            <person name="Zhang X."/>
            <person name="Grigoriev I.V."/>
            <person name="Allen A.E."/>
            <person name="Bidle K."/>
            <person name="Borodovsky M."/>
            <person name="Bowler C."/>
            <person name="Brownlee C."/>
            <person name="Cock J.M."/>
            <person name="Elias M."/>
            <person name="Gladyshev V.N."/>
            <person name="Groth M."/>
            <person name="Guda C."/>
            <person name="Hadaegh A."/>
            <person name="Iglesias-Rodriguez M.D."/>
            <person name="Jenkins J."/>
            <person name="Jones B.M."/>
            <person name="Lawson T."/>
            <person name="Leese F."/>
            <person name="Lindquist E."/>
            <person name="Lobanov A."/>
            <person name="Lomsadze A."/>
            <person name="Malik S.B."/>
            <person name="Marsh M.E."/>
            <person name="Mackinder L."/>
            <person name="Mock T."/>
            <person name="Mueller-Roeber B."/>
            <person name="Pagarete A."/>
            <person name="Parker M."/>
            <person name="Probert I."/>
            <person name="Quesneville H."/>
            <person name="Raines C."/>
            <person name="Rensing S.A."/>
            <person name="Riano-Pachon D.M."/>
            <person name="Richier S."/>
            <person name="Rokitta S."/>
            <person name="Shiraiwa Y."/>
            <person name="Soanes D.M."/>
            <person name="van der Giezen M."/>
            <person name="Wahlund T.M."/>
            <person name="Williams B."/>
            <person name="Wilson W."/>
            <person name="Wolfe G."/>
            <person name="Wurch L.L."/>
        </authorList>
    </citation>
    <scope>NUCLEOTIDE SEQUENCE</scope>
</reference>
<dbReference type="EnsemblProtists" id="EOD39900">
    <property type="protein sequence ID" value="EOD39900"/>
    <property type="gene ID" value="EMIHUDRAFT_260345"/>
</dbReference>